<keyword evidence="5" id="KW-0472">Membrane</keyword>
<evidence type="ECO:0000256" key="4">
    <source>
        <dbReference type="ARBA" id="ARBA00022842"/>
    </source>
</evidence>
<dbReference type="AlphaFoldDB" id="A0A0M3IWB3"/>
<organism evidence="6 7">
    <name type="scientific">Ascaris lumbricoides</name>
    <name type="common">Giant roundworm</name>
    <dbReference type="NCBI Taxonomy" id="6252"/>
    <lineage>
        <taxon>Eukaryota</taxon>
        <taxon>Metazoa</taxon>
        <taxon>Ecdysozoa</taxon>
        <taxon>Nematoda</taxon>
        <taxon>Chromadorea</taxon>
        <taxon>Rhabditida</taxon>
        <taxon>Spirurina</taxon>
        <taxon>Ascaridomorpha</taxon>
        <taxon>Ascaridoidea</taxon>
        <taxon>Ascarididae</taxon>
        <taxon>Ascaris</taxon>
    </lineage>
</organism>
<keyword evidence="3" id="KW-0479">Metal-binding</keyword>
<keyword evidence="4" id="KW-0460">Magnesium</keyword>
<dbReference type="GO" id="GO:0012505">
    <property type="term" value="C:endomembrane system"/>
    <property type="evidence" value="ECO:0007669"/>
    <property type="project" value="UniProtKB-SubCell"/>
</dbReference>
<dbReference type="GO" id="GO:0046872">
    <property type="term" value="F:metal ion binding"/>
    <property type="evidence" value="ECO:0007669"/>
    <property type="project" value="UniProtKB-KW"/>
</dbReference>
<evidence type="ECO:0000313" key="7">
    <source>
        <dbReference type="WBParaSite" id="ALUE_0002304101-mRNA-1"/>
    </source>
</evidence>
<accession>A0A0M3IWB3</accession>
<dbReference type="GO" id="GO:0016020">
    <property type="term" value="C:membrane"/>
    <property type="evidence" value="ECO:0007669"/>
    <property type="project" value="TreeGrafter"/>
</dbReference>
<reference evidence="7" key="1">
    <citation type="submission" date="2017-02" db="UniProtKB">
        <authorList>
            <consortium name="WormBaseParasite"/>
        </authorList>
    </citation>
    <scope>IDENTIFICATION</scope>
</reference>
<keyword evidence="2" id="KW-0328">Glycosyltransferase</keyword>
<evidence type="ECO:0000256" key="3">
    <source>
        <dbReference type="ARBA" id="ARBA00022723"/>
    </source>
</evidence>
<protein>
    <submittedName>
        <fullName evidence="7">UDP-N-acetylglucosamine--dolichyl-phosphate N-acetylglucosaminephosphotransferase</fullName>
    </submittedName>
</protein>
<dbReference type="PANTHER" id="PTHR10571">
    <property type="entry name" value="UDP-N-ACETYLGLUCOSAMINE--DOLICHYL-PHOSPHATE N-ACETYLGLUCOSAMINEPHOSPHOTRANSFERASE"/>
    <property type="match status" value="1"/>
</dbReference>
<keyword evidence="6" id="KW-1185">Reference proteome</keyword>
<name>A0A0M3IWB3_ASCLU</name>
<dbReference type="GO" id="GO:0006488">
    <property type="term" value="P:dolichol-linked oligosaccharide biosynthetic process"/>
    <property type="evidence" value="ECO:0007669"/>
    <property type="project" value="InterPro"/>
</dbReference>
<dbReference type="GO" id="GO:0003975">
    <property type="term" value="F:UDP-N-acetylglucosamine-dolichyl-phosphate N-acetylglucosaminephosphotransferase activity"/>
    <property type="evidence" value="ECO:0007669"/>
    <property type="project" value="InterPro"/>
</dbReference>
<feature type="transmembrane region" description="Helical" evidence="5">
    <location>
        <begin position="6"/>
        <end position="32"/>
    </location>
</feature>
<dbReference type="InterPro" id="IPR033895">
    <property type="entry name" value="GPT"/>
</dbReference>
<evidence type="ECO:0000256" key="1">
    <source>
        <dbReference type="ARBA" id="ARBA00004127"/>
    </source>
</evidence>
<dbReference type="WBParaSite" id="ALUE_0002304101-mRNA-1">
    <property type="protein sequence ID" value="ALUE_0002304101-mRNA-1"/>
    <property type="gene ID" value="ALUE_0002304101"/>
</dbReference>
<proteinExistence type="predicted"/>
<evidence type="ECO:0000313" key="6">
    <source>
        <dbReference type="Proteomes" id="UP000036681"/>
    </source>
</evidence>
<keyword evidence="5" id="KW-1133">Transmembrane helix</keyword>
<feature type="transmembrane region" description="Helical" evidence="5">
    <location>
        <begin position="53"/>
        <end position="74"/>
    </location>
</feature>
<evidence type="ECO:0000256" key="2">
    <source>
        <dbReference type="ARBA" id="ARBA00022676"/>
    </source>
</evidence>
<dbReference type="GO" id="GO:0016757">
    <property type="term" value="F:glycosyltransferase activity"/>
    <property type="evidence" value="ECO:0007669"/>
    <property type="project" value="UniProtKB-KW"/>
</dbReference>
<evidence type="ECO:0000256" key="5">
    <source>
        <dbReference type="SAM" id="Phobius"/>
    </source>
</evidence>
<keyword evidence="5" id="KW-0812">Transmembrane</keyword>
<dbReference type="Proteomes" id="UP000036681">
    <property type="component" value="Unplaced"/>
</dbReference>
<comment type="subcellular location">
    <subcellularLocation>
        <location evidence="1">Endomembrane system</location>
        <topology evidence="1">Multi-pass membrane protein</topology>
    </subcellularLocation>
</comment>
<keyword evidence="2" id="KW-0808">Transferase</keyword>
<sequence>MTPLSLFASVLLSCVGGFISYHTILEYLPIFIQRKLYGKDQCKISNVPIPEPVGVISAAVYLIVMFIFIPFPFYEWTQTEWVFVSPQRFVYRDTLELLLNNMRGILRLIRSILFIY</sequence>
<dbReference type="PANTHER" id="PTHR10571:SF0">
    <property type="entry name" value="UDP-N-ACETYLGLUCOSAMINE--DOLICHYL-PHOSPHATE N-ACETYLGLUCOSAMINEPHOSPHOTRANSFERASE"/>
    <property type="match status" value="1"/>
</dbReference>